<dbReference type="RefSeq" id="WP_204819309.1">
    <property type="nucleotide sequence ID" value="NZ_JANHOF010000003.1"/>
</dbReference>
<keyword evidence="3" id="KW-1185">Reference proteome</keyword>
<dbReference type="EMBL" id="JBHLVF010000017">
    <property type="protein sequence ID" value="MFC0392196.1"/>
    <property type="molecule type" value="Genomic_DNA"/>
</dbReference>
<proteinExistence type="predicted"/>
<comment type="caution">
    <text evidence="2">The sequence shown here is derived from an EMBL/GenBank/DDBJ whole genome shotgun (WGS) entry which is preliminary data.</text>
</comment>
<feature type="region of interest" description="Disordered" evidence="1">
    <location>
        <begin position="100"/>
        <end position="127"/>
    </location>
</feature>
<protein>
    <recommendedName>
        <fullName evidence="4">DNA/RNA helicase</fullName>
    </recommendedName>
</protein>
<organism evidence="2 3">
    <name type="scientific">Paenibacillus mendelii</name>
    <dbReference type="NCBI Taxonomy" id="206163"/>
    <lineage>
        <taxon>Bacteria</taxon>
        <taxon>Bacillati</taxon>
        <taxon>Bacillota</taxon>
        <taxon>Bacilli</taxon>
        <taxon>Bacillales</taxon>
        <taxon>Paenibacillaceae</taxon>
        <taxon>Paenibacillus</taxon>
    </lineage>
</organism>
<accession>A0ABV6J8L9</accession>
<evidence type="ECO:0000256" key="1">
    <source>
        <dbReference type="SAM" id="MobiDB-lite"/>
    </source>
</evidence>
<dbReference type="Proteomes" id="UP001589818">
    <property type="component" value="Unassembled WGS sequence"/>
</dbReference>
<evidence type="ECO:0000313" key="2">
    <source>
        <dbReference type="EMBL" id="MFC0392196.1"/>
    </source>
</evidence>
<reference evidence="2 3" key="1">
    <citation type="submission" date="2024-09" db="EMBL/GenBank/DDBJ databases">
        <authorList>
            <person name="Sun Q."/>
            <person name="Mori K."/>
        </authorList>
    </citation>
    <scope>NUCLEOTIDE SEQUENCE [LARGE SCALE GENOMIC DNA]</scope>
    <source>
        <strain evidence="2 3">CCM 4839</strain>
    </source>
</reference>
<gene>
    <name evidence="2" type="ORF">ACFFJ8_12565</name>
</gene>
<evidence type="ECO:0008006" key="4">
    <source>
        <dbReference type="Google" id="ProtNLM"/>
    </source>
</evidence>
<sequence length="137" mass="14749">MGQNTALLFQFAETSSASLAADTLRELGYEPSFHSGYELHIHLDGSDLTTALEIAQSHGGVLASQSSIEEGTLSNTTYSLDAIPIPAHVVNEDLIAQEAEADADAPYLHNHDDDASESEWFQPDEGAYNHFSGDVRA</sequence>
<name>A0ABV6J8L9_9BACL</name>
<evidence type="ECO:0000313" key="3">
    <source>
        <dbReference type="Proteomes" id="UP001589818"/>
    </source>
</evidence>